<evidence type="ECO:0000313" key="4">
    <source>
        <dbReference type="Proteomes" id="UP000221369"/>
    </source>
</evidence>
<dbReference type="SUPFAM" id="SSF51735">
    <property type="entry name" value="NAD(P)-binding Rossmann-fold domains"/>
    <property type="match status" value="1"/>
</dbReference>
<dbReference type="PANTHER" id="PTHR44196:SF2">
    <property type="entry name" value="SHORT-CHAIN DEHYDROGENASE-RELATED"/>
    <property type="match status" value="1"/>
</dbReference>
<dbReference type="Pfam" id="PF00106">
    <property type="entry name" value="adh_short"/>
    <property type="match status" value="1"/>
</dbReference>
<evidence type="ECO:0000313" key="3">
    <source>
        <dbReference type="EMBL" id="PFG31035.1"/>
    </source>
</evidence>
<keyword evidence="4" id="KW-1185">Reference proteome</keyword>
<dbReference type="AlphaFoldDB" id="A0A2A9DY25"/>
<organism evidence="3 4">
    <name type="scientific">Paramicrobacterium agarici</name>
    <dbReference type="NCBI Taxonomy" id="630514"/>
    <lineage>
        <taxon>Bacteria</taxon>
        <taxon>Bacillati</taxon>
        <taxon>Actinomycetota</taxon>
        <taxon>Actinomycetes</taxon>
        <taxon>Micrococcales</taxon>
        <taxon>Microbacteriaceae</taxon>
        <taxon>Paramicrobacterium</taxon>
    </lineage>
</organism>
<evidence type="ECO:0008006" key="5">
    <source>
        <dbReference type="Google" id="ProtNLM"/>
    </source>
</evidence>
<accession>A0A2A9DY25</accession>
<dbReference type="InterPro" id="IPR002347">
    <property type="entry name" value="SDR_fam"/>
</dbReference>
<dbReference type="PANTHER" id="PTHR44196">
    <property type="entry name" value="DEHYDROGENASE/REDUCTASE SDR FAMILY MEMBER 7B"/>
    <property type="match status" value="1"/>
</dbReference>
<name>A0A2A9DY25_9MICO</name>
<dbReference type="GO" id="GO:0016020">
    <property type="term" value="C:membrane"/>
    <property type="evidence" value="ECO:0007669"/>
    <property type="project" value="TreeGrafter"/>
</dbReference>
<proteinExistence type="inferred from homology"/>
<evidence type="ECO:0000256" key="2">
    <source>
        <dbReference type="ARBA" id="ARBA00023002"/>
    </source>
</evidence>
<protein>
    <recommendedName>
        <fullName evidence="5">Short-subunit dehydrogenase</fullName>
    </recommendedName>
</protein>
<dbReference type="PRINTS" id="PR00081">
    <property type="entry name" value="GDHRDH"/>
</dbReference>
<sequence>MARGDETAIVTGATSGLGAQFAEQLALRGFGLALVARNVARLKDVQANLISRYALPVEILQADLVTDDGIAAVESRIAHRPPRVLVNNAGFGLREPFDKASIEAEEEHLDIHVRAPMRLMHAALPPMLERGAGNIINVASVAAFTPRGTYGAVKSWTVSMSRWANNQYRDRGVHVTAVCPGFVRTEFHQRLGAGLDDVPSWMWLEADAVVATALKDAGRGRAVSIPSARYRAIVSASRVVPAALSQRLAARGR</sequence>
<dbReference type="GO" id="GO:0016491">
    <property type="term" value="F:oxidoreductase activity"/>
    <property type="evidence" value="ECO:0007669"/>
    <property type="project" value="UniProtKB-KW"/>
</dbReference>
<keyword evidence="2" id="KW-0560">Oxidoreductase</keyword>
<dbReference type="EMBL" id="PDJE01000001">
    <property type="protein sequence ID" value="PFG31035.1"/>
    <property type="molecule type" value="Genomic_DNA"/>
</dbReference>
<gene>
    <name evidence="3" type="ORF">ATJ78_1980</name>
</gene>
<dbReference type="Proteomes" id="UP000221369">
    <property type="component" value="Unassembled WGS sequence"/>
</dbReference>
<dbReference type="RefSeq" id="WP_098409313.1">
    <property type="nucleotide sequence ID" value="NZ_PDJE01000001.1"/>
</dbReference>
<dbReference type="Gene3D" id="3.40.50.720">
    <property type="entry name" value="NAD(P)-binding Rossmann-like Domain"/>
    <property type="match status" value="1"/>
</dbReference>
<dbReference type="InterPro" id="IPR036291">
    <property type="entry name" value="NAD(P)-bd_dom_sf"/>
</dbReference>
<comment type="caution">
    <text evidence="3">The sequence shown here is derived from an EMBL/GenBank/DDBJ whole genome shotgun (WGS) entry which is preliminary data.</text>
</comment>
<dbReference type="PIRSF" id="PIRSF000126">
    <property type="entry name" value="11-beta-HSD1"/>
    <property type="match status" value="1"/>
</dbReference>
<reference evidence="3 4" key="1">
    <citation type="submission" date="2017-10" db="EMBL/GenBank/DDBJ databases">
        <title>Sequencing the genomes of 1000 actinobacteria strains.</title>
        <authorList>
            <person name="Klenk H.-P."/>
        </authorList>
    </citation>
    <scope>NUCLEOTIDE SEQUENCE [LARGE SCALE GENOMIC DNA]</scope>
    <source>
        <strain evidence="3 4">DSM 21798</strain>
    </source>
</reference>
<dbReference type="CDD" id="cd05233">
    <property type="entry name" value="SDR_c"/>
    <property type="match status" value="1"/>
</dbReference>
<comment type="similarity">
    <text evidence="1">Belongs to the short-chain dehydrogenases/reductases (SDR) family.</text>
</comment>
<evidence type="ECO:0000256" key="1">
    <source>
        <dbReference type="ARBA" id="ARBA00006484"/>
    </source>
</evidence>